<evidence type="ECO:0000313" key="2">
    <source>
        <dbReference type="Proteomes" id="UP000027382"/>
    </source>
</evidence>
<name>A0A068EU61_9CAUD</name>
<dbReference type="KEGG" id="vg:22277049"/>
<dbReference type="OrthoDB" id="28325at10239"/>
<evidence type="ECO:0000313" key="1">
    <source>
        <dbReference type="EMBL" id="AID50541.1"/>
    </source>
</evidence>
<keyword evidence="2" id="KW-1185">Reference proteome</keyword>
<sequence>MTNEYQRKKHEEAMAEKSRAISHDILKFRSRCKDIEGIISPLKLMDVVEDCLVSCGSEPKPHFLEVSNNFIQVYTLVKMNANIFPFYDDTHPHNDRFHKVATKELLGTNLVESVKWLPKENGSILLVTRRV</sequence>
<dbReference type="RefSeq" id="YP_009099150.1">
    <property type="nucleotide sequence ID" value="NC_025423.1"/>
</dbReference>
<dbReference type="Proteomes" id="UP000027382">
    <property type="component" value="Segment"/>
</dbReference>
<reference evidence="1" key="1">
    <citation type="journal article" date="2014" name="Virology">
        <title>The odd one out: Bacillus ACT bacteriophage CP-51 exhibits unusual properties compared to related Spounavirinae W.Ph. and Bastille.</title>
        <authorList>
            <person name="Klumpp J."/>
            <person name="Schmuki M."/>
            <person name="Sozhamannan S."/>
            <person name="Beyer W."/>
            <person name="Fouts D.E."/>
            <person name="Bernbach V."/>
            <person name="Calendar R."/>
            <person name="Loessner M.J."/>
        </authorList>
    </citation>
    <scope>NUCLEOTIDE SEQUENCE [LARGE SCALE GENOMIC DNA]</scope>
</reference>
<dbReference type="EMBL" id="KF554508">
    <property type="protein sequence ID" value="AID50541.1"/>
    <property type="molecule type" value="Genomic_DNA"/>
</dbReference>
<accession>A0A068EU61</accession>
<proteinExistence type="predicted"/>
<dbReference type="GeneID" id="22277049"/>
<organism evidence="1 2">
    <name type="scientific">Bacillus phage CP-51</name>
    <dbReference type="NCBI Taxonomy" id="1391188"/>
    <lineage>
        <taxon>Viruses</taxon>
        <taxon>Duplodnaviria</taxon>
        <taxon>Heunggongvirae</taxon>
        <taxon>Uroviricota</taxon>
        <taxon>Caudoviricetes</taxon>
        <taxon>Herelleviridae</taxon>
        <taxon>Spounavirinae</taxon>
        <taxon>Siminovitchvirus</taxon>
        <taxon>Siminovitchvirus CP51</taxon>
    </lineage>
</organism>
<protein>
    <submittedName>
        <fullName evidence="1">Uncharacterized protein</fullName>
    </submittedName>
</protein>